<dbReference type="Proteomes" id="UP001186974">
    <property type="component" value="Unassembled WGS sequence"/>
</dbReference>
<gene>
    <name evidence="1" type="ORF">LTS18_006032</name>
</gene>
<feature type="non-terminal residue" evidence="1">
    <location>
        <position position="402"/>
    </location>
</feature>
<dbReference type="EMBL" id="JAWDJW010007793">
    <property type="protein sequence ID" value="KAK3061516.1"/>
    <property type="molecule type" value="Genomic_DNA"/>
</dbReference>
<comment type="caution">
    <text evidence="1">The sequence shown here is derived from an EMBL/GenBank/DDBJ whole genome shotgun (WGS) entry which is preliminary data.</text>
</comment>
<reference evidence="1" key="1">
    <citation type="submission" date="2024-09" db="EMBL/GenBank/DDBJ databases">
        <title>Black Yeasts Isolated from many extreme environments.</title>
        <authorList>
            <person name="Coleine C."/>
            <person name="Stajich J.E."/>
            <person name="Selbmann L."/>
        </authorList>
    </citation>
    <scope>NUCLEOTIDE SEQUENCE</scope>
    <source>
        <strain evidence="1">CCFEE 5737</strain>
    </source>
</reference>
<evidence type="ECO:0000313" key="1">
    <source>
        <dbReference type="EMBL" id="KAK3061516.1"/>
    </source>
</evidence>
<name>A0ACC3D413_9PEZI</name>
<sequence>MSPARNGSWKEMNGEQGTGRNTQRHHVNEEQEYSAPPVSSNGGCGLISSFGAFQFYYEQQLLPNYSSSTISWIGTISIFLGIGGGLFSGPLFDKGYDRILVFVGGVLVVFGYMMTSLSDQYYQVFLAQGVCVGLGSGCLFTPAVSTAAVSFTSKRSFAMAGATAGVSFGGVVWPIVFRRLQPRIGFPWTTRVMAFIALFCLIFSRCCLYYKTPKREGKARALLEVKAWKEPAYAIYCVTLLFMYTGYWPPYFYTVTFASEALGTSVDTAFYMLVIMSATNTLARFAPTFFLNQKCGAIELLTIGTAGGTLLVFSWPAVTTAAGLIVWAIVWGFCSGIMSALFTAVIPDLSPDLGVVGTRIGMMMGCIAFGNLIGSPIAGTIIATQGNNYNDVGGYLGMQMWS</sequence>
<evidence type="ECO:0000313" key="2">
    <source>
        <dbReference type="Proteomes" id="UP001186974"/>
    </source>
</evidence>
<keyword evidence="2" id="KW-1185">Reference proteome</keyword>
<protein>
    <submittedName>
        <fullName evidence="1">Uncharacterized protein</fullName>
    </submittedName>
</protein>
<proteinExistence type="predicted"/>
<organism evidence="1 2">
    <name type="scientific">Coniosporium uncinatum</name>
    <dbReference type="NCBI Taxonomy" id="93489"/>
    <lineage>
        <taxon>Eukaryota</taxon>
        <taxon>Fungi</taxon>
        <taxon>Dikarya</taxon>
        <taxon>Ascomycota</taxon>
        <taxon>Pezizomycotina</taxon>
        <taxon>Dothideomycetes</taxon>
        <taxon>Dothideomycetes incertae sedis</taxon>
        <taxon>Coniosporium</taxon>
    </lineage>
</organism>
<accession>A0ACC3D413</accession>